<dbReference type="AlphaFoldDB" id="A0A2W5MZ79"/>
<reference evidence="1 2" key="1">
    <citation type="submission" date="2017-08" db="EMBL/GenBank/DDBJ databases">
        <title>Infants hospitalized years apart are colonized by the same room-sourced microbial strains.</title>
        <authorList>
            <person name="Brooks B."/>
            <person name="Olm M.R."/>
            <person name="Firek B.A."/>
            <person name="Baker R."/>
            <person name="Thomas B.C."/>
            <person name="Morowitz M.J."/>
            <person name="Banfield J.F."/>
        </authorList>
    </citation>
    <scope>NUCLEOTIDE SEQUENCE [LARGE SCALE GENOMIC DNA]</scope>
    <source>
        <strain evidence="1">S2_005_002_R2_29</strain>
    </source>
</reference>
<comment type="caution">
    <text evidence="1">The sequence shown here is derived from an EMBL/GenBank/DDBJ whole genome shotgun (WGS) entry which is preliminary data.</text>
</comment>
<evidence type="ECO:0000313" key="1">
    <source>
        <dbReference type="EMBL" id="PZQ46562.1"/>
    </source>
</evidence>
<evidence type="ECO:0000313" key="2">
    <source>
        <dbReference type="Proteomes" id="UP000249417"/>
    </source>
</evidence>
<protein>
    <submittedName>
        <fullName evidence="1">Uncharacterized protein</fullName>
    </submittedName>
</protein>
<name>A0A2W5MZ79_9BACT</name>
<dbReference type="EMBL" id="QFQB01000025">
    <property type="protein sequence ID" value="PZQ46562.1"/>
    <property type="molecule type" value="Genomic_DNA"/>
</dbReference>
<sequence>MTDKETSGLGGTFGSKTKGSQIGYGHPYADSILDSAMAVISTVPTGQLLIKACRKGGIPIHIIKGTGIAGFSPQARVVYLQVPGKKETADPVDILMLVKAMREADQELIGLTTPDPLKDLMRYATVMHTKNLDAIIYTCKVVKELTKTSEYPELLDGLTKLGYGKVYSAYLKDASEEELFDAYAEA</sequence>
<dbReference type="Proteomes" id="UP000249417">
    <property type="component" value="Unassembled WGS sequence"/>
</dbReference>
<proteinExistence type="predicted"/>
<gene>
    <name evidence="1" type="ORF">DI551_04975</name>
</gene>
<accession>A0A2W5MZ79</accession>
<organism evidence="1 2">
    <name type="scientific">Micavibrio aeruginosavorus</name>
    <dbReference type="NCBI Taxonomy" id="349221"/>
    <lineage>
        <taxon>Bacteria</taxon>
        <taxon>Pseudomonadati</taxon>
        <taxon>Bdellovibrionota</taxon>
        <taxon>Bdellovibrionia</taxon>
        <taxon>Bdellovibrionales</taxon>
        <taxon>Pseudobdellovibrionaceae</taxon>
        <taxon>Micavibrio</taxon>
    </lineage>
</organism>